<sequence length="144" mass="16141">MSQPPPDYNEVIKEREEFQRDVTAAGIPVEPPLASNRANPQTIPLDQSPYPADKSGRQKPSQSAAYGQPAPPPSMGYGSTQNPYISQQPQPIGQPMHYYQNSSGPPWTIRRDVLGVERCRTRDVILASLTRFVEFFESAKLYTY</sequence>
<organism evidence="1 2">
    <name type="scientific">Naganishia adeliensis</name>
    <dbReference type="NCBI Taxonomy" id="92952"/>
    <lineage>
        <taxon>Eukaryota</taxon>
        <taxon>Fungi</taxon>
        <taxon>Dikarya</taxon>
        <taxon>Basidiomycota</taxon>
        <taxon>Agaricomycotina</taxon>
        <taxon>Tremellomycetes</taxon>
        <taxon>Filobasidiales</taxon>
        <taxon>Filobasidiaceae</taxon>
        <taxon>Naganishia</taxon>
    </lineage>
</organism>
<evidence type="ECO:0000313" key="2">
    <source>
        <dbReference type="Proteomes" id="UP001230649"/>
    </source>
</evidence>
<proteinExistence type="predicted"/>
<dbReference type="Proteomes" id="UP001230649">
    <property type="component" value="Unassembled WGS sequence"/>
</dbReference>
<accession>A0ACC2WXQ1</accession>
<evidence type="ECO:0000313" key="1">
    <source>
        <dbReference type="EMBL" id="KAJ9116560.1"/>
    </source>
</evidence>
<comment type="caution">
    <text evidence="1">The sequence shown here is derived from an EMBL/GenBank/DDBJ whole genome shotgun (WGS) entry which is preliminary data.</text>
</comment>
<protein>
    <submittedName>
        <fullName evidence="1">Uncharacterized protein</fullName>
    </submittedName>
</protein>
<name>A0ACC2WXQ1_9TREE</name>
<reference evidence="1" key="1">
    <citation type="submission" date="2023-04" db="EMBL/GenBank/DDBJ databases">
        <title>Draft Genome sequencing of Naganishia species isolated from polar environments using Oxford Nanopore Technology.</title>
        <authorList>
            <person name="Leo P."/>
            <person name="Venkateswaran K."/>
        </authorList>
    </citation>
    <scope>NUCLEOTIDE SEQUENCE</scope>
    <source>
        <strain evidence="1">MNA-CCFEE 5262</strain>
    </source>
</reference>
<dbReference type="EMBL" id="JASBWS010000003">
    <property type="protein sequence ID" value="KAJ9116560.1"/>
    <property type="molecule type" value="Genomic_DNA"/>
</dbReference>
<keyword evidence="2" id="KW-1185">Reference proteome</keyword>
<gene>
    <name evidence="1" type="ORF">QFC20_000492</name>
</gene>